<dbReference type="PANTHER" id="PTHR12962">
    <property type="entry name" value="CALCIUM-REGULATED HEAT STABLE PROTEIN CRHSP-24-RELATED"/>
    <property type="match status" value="1"/>
</dbReference>
<dbReference type="SUPFAM" id="SSF50249">
    <property type="entry name" value="Nucleic acid-binding proteins"/>
    <property type="match status" value="1"/>
</dbReference>
<dbReference type="Pfam" id="PF00313">
    <property type="entry name" value="CSD"/>
    <property type="match status" value="1"/>
</dbReference>
<feature type="transmembrane region" description="Helical" evidence="2">
    <location>
        <begin position="211"/>
        <end position="232"/>
    </location>
</feature>
<dbReference type="InterPro" id="IPR002059">
    <property type="entry name" value="CSP_DNA-bd"/>
</dbReference>
<dbReference type="RefSeq" id="WP_171275883.1">
    <property type="nucleotide sequence ID" value="NZ_CAWPJG010000001.1"/>
</dbReference>
<protein>
    <submittedName>
        <fullName evidence="4">Cold shock domain-containing protein</fullName>
    </submittedName>
</protein>
<organism evidence="4 5">
    <name type="scientific">Aeromonas media</name>
    <dbReference type="NCBI Taxonomy" id="651"/>
    <lineage>
        <taxon>Bacteria</taxon>
        <taxon>Pseudomonadati</taxon>
        <taxon>Pseudomonadota</taxon>
        <taxon>Gammaproteobacteria</taxon>
        <taxon>Aeromonadales</taxon>
        <taxon>Aeromonadaceae</taxon>
        <taxon>Aeromonas</taxon>
    </lineage>
</organism>
<dbReference type="Proteomes" id="UP000501427">
    <property type="component" value="Chromosome"/>
</dbReference>
<keyword evidence="2" id="KW-1133">Transmembrane helix</keyword>
<feature type="transmembrane region" description="Helical" evidence="2">
    <location>
        <begin position="127"/>
        <end position="144"/>
    </location>
</feature>
<gene>
    <name evidence="4" type="ORF">E4184_08580</name>
</gene>
<dbReference type="InterPro" id="IPR052069">
    <property type="entry name" value="Ca-reg_mRNA-binding_domain"/>
</dbReference>
<evidence type="ECO:0000313" key="4">
    <source>
        <dbReference type="EMBL" id="QJT21492.1"/>
    </source>
</evidence>
<dbReference type="PANTHER" id="PTHR12962:SF1">
    <property type="entry name" value="COLD SHOCK DOMAIN-CONTAINING PROTEIN CG9705"/>
    <property type="match status" value="1"/>
</dbReference>
<evidence type="ECO:0000313" key="5">
    <source>
        <dbReference type="Proteomes" id="UP000501427"/>
    </source>
</evidence>
<dbReference type="SMART" id="SM00357">
    <property type="entry name" value="CSP"/>
    <property type="match status" value="1"/>
</dbReference>
<keyword evidence="2" id="KW-0472">Membrane</keyword>
<dbReference type="CDD" id="cd04458">
    <property type="entry name" value="CSP_CDS"/>
    <property type="match status" value="1"/>
</dbReference>
<dbReference type="EMBL" id="CP038441">
    <property type="protein sequence ID" value="QJT21492.1"/>
    <property type="molecule type" value="Genomic_DNA"/>
</dbReference>
<dbReference type="Gene3D" id="2.40.50.140">
    <property type="entry name" value="Nucleic acid-binding proteins"/>
    <property type="match status" value="1"/>
</dbReference>
<dbReference type="GO" id="GO:0043488">
    <property type="term" value="P:regulation of mRNA stability"/>
    <property type="evidence" value="ECO:0007669"/>
    <property type="project" value="TreeGrafter"/>
</dbReference>
<feature type="domain" description="CSD" evidence="3">
    <location>
        <begin position="1"/>
        <end position="65"/>
    </location>
</feature>
<evidence type="ECO:0000256" key="1">
    <source>
        <dbReference type="ARBA" id="ARBA00022553"/>
    </source>
</evidence>
<reference evidence="4 5" key="1">
    <citation type="submission" date="2019-03" db="EMBL/GenBank/DDBJ databases">
        <title>Novel transposon Tn6433 accelerates the dissemination of tet(E) in Aeromonas from aerobic biofilm under oxytetracycline stress.</title>
        <authorList>
            <person name="Shi Y."/>
            <person name="Tian Z."/>
            <person name="Zhang Y."/>
            <person name="Zhang H."/>
            <person name="Yang M."/>
        </authorList>
    </citation>
    <scope>NUCLEOTIDE SEQUENCE [LARGE SCALE GENOMIC DNA]</scope>
    <source>
        <strain evidence="4 5">T0.1-19</strain>
    </source>
</reference>
<feature type="transmembrane region" description="Helical" evidence="2">
    <location>
        <begin position="101"/>
        <end position="121"/>
    </location>
</feature>
<dbReference type="InterPro" id="IPR012340">
    <property type="entry name" value="NA-bd_OB-fold"/>
</dbReference>
<dbReference type="InterPro" id="IPR011129">
    <property type="entry name" value="CSD"/>
</dbReference>
<dbReference type="GO" id="GO:0003730">
    <property type="term" value="F:mRNA 3'-UTR binding"/>
    <property type="evidence" value="ECO:0007669"/>
    <property type="project" value="TreeGrafter"/>
</dbReference>
<sequence>MKGKITQWNDDKGFGFIIPDDRSEKIFFHISTINPRSRRPQINDDVWFEATVDSQQRMRATVVYYEGLTLLPIKSRAKQNSHIKSQSNDKKIILDPVRKTLLDYLLLIIAIVSLALAGFNYFKTNDVTISVLIALPTAFFLALFNRSKTPSSKLFTCSRCRCNVPFDNRTIRAWNMGTLKLYCSNCHAEWLRNRETPNHNPYSSSSRGSGCLGTLAILIAIPVGLLSIANWLS</sequence>
<name>A0A6M4YDU6_AERME</name>
<keyword evidence="2" id="KW-0812">Transmembrane</keyword>
<dbReference type="AlphaFoldDB" id="A0A6M4YDU6"/>
<dbReference type="PROSITE" id="PS51857">
    <property type="entry name" value="CSD_2"/>
    <property type="match status" value="1"/>
</dbReference>
<evidence type="ECO:0000256" key="2">
    <source>
        <dbReference type="SAM" id="Phobius"/>
    </source>
</evidence>
<evidence type="ECO:0000259" key="3">
    <source>
        <dbReference type="PROSITE" id="PS51857"/>
    </source>
</evidence>
<dbReference type="GO" id="GO:0005829">
    <property type="term" value="C:cytosol"/>
    <property type="evidence" value="ECO:0007669"/>
    <property type="project" value="UniProtKB-ARBA"/>
</dbReference>
<proteinExistence type="predicted"/>
<keyword evidence="1" id="KW-0597">Phosphoprotein</keyword>
<accession>A0A6M4YDU6</accession>